<evidence type="ECO:0000256" key="4">
    <source>
        <dbReference type="ARBA" id="ARBA00022519"/>
    </source>
</evidence>
<comment type="function">
    <text evidence="9">Part of the tripartite ATP-independent periplasmic (TRAP) transport system.</text>
</comment>
<dbReference type="PANTHER" id="PTHR35011:SF10">
    <property type="entry name" value="TRAP TRANSPORTER SMALL PERMEASE PROTEIN"/>
    <property type="match status" value="1"/>
</dbReference>
<feature type="domain" description="Tripartite ATP-independent periplasmic transporters DctQ component" evidence="11">
    <location>
        <begin position="72"/>
        <end position="208"/>
    </location>
</feature>
<feature type="transmembrane region" description="Helical" evidence="9">
    <location>
        <begin position="60"/>
        <end position="78"/>
    </location>
</feature>
<evidence type="ECO:0000256" key="8">
    <source>
        <dbReference type="ARBA" id="ARBA00038436"/>
    </source>
</evidence>
<dbReference type="Pfam" id="PF04290">
    <property type="entry name" value="DctQ"/>
    <property type="match status" value="1"/>
</dbReference>
<evidence type="ECO:0000256" key="6">
    <source>
        <dbReference type="ARBA" id="ARBA00022989"/>
    </source>
</evidence>
<evidence type="ECO:0000256" key="1">
    <source>
        <dbReference type="ARBA" id="ARBA00004429"/>
    </source>
</evidence>
<feature type="transmembrane region" description="Helical" evidence="9">
    <location>
        <begin position="90"/>
        <end position="109"/>
    </location>
</feature>
<comment type="subunit">
    <text evidence="9">The complex comprises the extracytoplasmic solute receptor protein and the two transmembrane proteins.</text>
</comment>
<dbReference type="InterPro" id="IPR007387">
    <property type="entry name" value="TRAP_DctQ"/>
</dbReference>
<dbReference type="PANTHER" id="PTHR35011">
    <property type="entry name" value="2,3-DIKETO-L-GULONATE TRAP TRANSPORTER SMALL PERMEASE PROTEIN YIAM"/>
    <property type="match status" value="1"/>
</dbReference>
<gene>
    <name evidence="12" type="ORF">DRV85_12365</name>
</gene>
<dbReference type="GO" id="GO:0022857">
    <property type="term" value="F:transmembrane transporter activity"/>
    <property type="evidence" value="ECO:0007669"/>
    <property type="project" value="UniProtKB-UniRule"/>
</dbReference>
<keyword evidence="2 9" id="KW-0813">Transport</keyword>
<dbReference type="GO" id="GO:0005886">
    <property type="term" value="C:plasma membrane"/>
    <property type="evidence" value="ECO:0007669"/>
    <property type="project" value="UniProtKB-SubCell"/>
</dbReference>
<feature type="region of interest" description="Disordered" evidence="10">
    <location>
        <begin position="1"/>
        <end position="46"/>
    </location>
</feature>
<dbReference type="AlphaFoldDB" id="A0A365U8S4"/>
<comment type="caution">
    <text evidence="12">The sequence shown here is derived from an EMBL/GenBank/DDBJ whole genome shotgun (WGS) entry which is preliminary data.</text>
</comment>
<dbReference type="Proteomes" id="UP000253370">
    <property type="component" value="Unassembled WGS sequence"/>
</dbReference>
<dbReference type="InterPro" id="IPR055348">
    <property type="entry name" value="DctQ"/>
</dbReference>
<feature type="transmembrane region" description="Helical" evidence="9">
    <location>
        <begin position="141"/>
        <end position="162"/>
    </location>
</feature>
<comment type="subcellular location">
    <subcellularLocation>
        <location evidence="1 9">Cell inner membrane</location>
        <topology evidence="1 9">Multi-pass membrane protein</topology>
    </subcellularLocation>
</comment>
<keyword evidence="5 9" id="KW-0812">Transmembrane</keyword>
<evidence type="ECO:0000256" key="2">
    <source>
        <dbReference type="ARBA" id="ARBA00022448"/>
    </source>
</evidence>
<keyword evidence="4 9" id="KW-0997">Cell inner membrane</keyword>
<comment type="similarity">
    <text evidence="8 9">Belongs to the TRAP transporter small permease family.</text>
</comment>
<keyword evidence="6 9" id="KW-1133">Transmembrane helix</keyword>
<proteinExistence type="inferred from homology"/>
<organism evidence="12 13">
    <name type="scientific">Rhodosalinus halophilus</name>
    <dbReference type="NCBI Taxonomy" id="2259333"/>
    <lineage>
        <taxon>Bacteria</taxon>
        <taxon>Pseudomonadati</taxon>
        <taxon>Pseudomonadota</taxon>
        <taxon>Alphaproteobacteria</taxon>
        <taxon>Rhodobacterales</taxon>
        <taxon>Paracoccaceae</taxon>
        <taxon>Rhodosalinus</taxon>
    </lineage>
</organism>
<evidence type="ECO:0000256" key="10">
    <source>
        <dbReference type="SAM" id="MobiDB-lite"/>
    </source>
</evidence>
<keyword evidence="13" id="KW-1185">Reference proteome</keyword>
<evidence type="ECO:0000256" key="7">
    <source>
        <dbReference type="ARBA" id="ARBA00023136"/>
    </source>
</evidence>
<evidence type="ECO:0000256" key="3">
    <source>
        <dbReference type="ARBA" id="ARBA00022475"/>
    </source>
</evidence>
<feature type="transmembrane region" description="Helical" evidence="9">
    <location>
        <begin position="182"/>
        <end position="202"/>
    </location>
</feature>
<feature type="compositionally biased region" description="Basic and acidic residues" evidence="10">
    <location>
        <begin position="12"/>
        <end position="26"/>
    </location>
</feature>
<name>A0A365U8S4_9RHOB</name>
<keyword evidence="3" id="KW-1003">Cell membrane</keyword>
<evidence type="ECO:0000259" key="11">
    <source>
        <dbReference type="Pfam" id="PF04290"/>
    </source>
</evidence>
<dbReference type="GO" id="GO:0015740">
    <property type="term" value="P:C4-dicarboxylate transport"/>
    <property type="evidence" value="ECO:0007669"/>
    <property type="project" value="TreeGrafter"/>
</dbReference>
<evidence type="ECO:0000313" key="13">
    <source>
        <dbReference type="Proteomes" id="UP000253370"/>
    </source>
</evidence>
<keyword evidence="7 9" id="KW-0472">Membrane</keyword>
<evidence type="ECO:0000256" key="9">
    <source>
        <dbReference type="RuleBase" id="RU369079"/>
    </source>
</evidence>
<sequence length="210" mass="22082">MGRGARRTGPPGDRDPLGLHGGDARGRGRAAARLGPRMNDTTDARREPLPLRALDAATQGLNVAGSALILALMALVGLDVAGRNLFGAPISGVPELVSLSIVAIVFLQIPQALRAGRMTRSEGVLSVLHRRAPRAARALETLFDLAGAAVVGAIVWATWPLFTRALERGEFVGAVGDFTAPTWPVKGIIVLGGTMLILQFLARIARRYAA</sequence>
<protein>
    <recommendedName>
        <fullName evidence="9">TRAP transporter small permease protein</fullName>
    </recommendedName>
</protein>
<accession>A0A365U8S4</accession>
<evidence type="ECO:0000313" key="12">
    <source>
        <dbReference type="EMBL" id="RBI84234.1"/>
    </source>
</evidence>
<reference evidence="12 13" key="1">
    <citation type="submission" date="2018-07" db="EMBL/GenBank/DDBJ databases">
        <title>Rhodosalinus sp. strain E84T genomic sequence and assembly.</title>
        <authorList>
            <person name="Liu Z.-W."/>
            <person name="Lu D.-C."/>
        </authorList>
    </citation>
    <scope>NUCLEOTIDE SEQUENCE [LARGE SCALE GENOMIC DNA]</scope>
    <source>
        <strain evidence="12 13">E84</strain>
    </source>
</reference>
<dbReference type="EMBL" id="QNTQ01000011">
    <property type="protein sequence ID" value="RBI84234.1"/>
    <property type="molecule type" value="Genomic_DNA"/>
</dbReference>
<evidence type="ECO:0000256" key="5">
    <source>
        <dbReference type="ARBA" id="ARBA00022692"/>
    </source>
</evidence>